<dbReference type="RefSeq" id="WP_127709121.1">
    <property type="nucleotide sequence ID" value="NZ_SACO01000006.1"/>
</dbReference>
<dbReference type="InterPro" id="IPR027417">
    <property type="entry name" value="P-loop_NTPase"/>
</dbReference>
<organism evidence="3 4">
    <name type="scientific">Novosphingobium umbonatum</name>
    <dbReference type="NCBI Taxonomy" id="1908524"/>
    <lineage>
        <taxon>Bacteria</taxon>
        <taxon>Pseudomonadati</taxon>
        <taxon>Pseudomonadota</taxon>
        <taxon>Alphaproteobacteria</taxon>
        <taxon>Sphingomonadales</taxon>
        <taxon>Sphingomonadaceae</taxon>
        <taxon>Novosphingobium</taxon>
    </lineage>
</organism>
<keyword evidence="2" id="KW-0067">ATP-binding</keyword>
<dbReference type="SUPFAM" id="SSF52540">
    <property type="entry name" value="P-loop containing nucleoside triphosphate hydrolases"/>
    <property type="match status" value="1"/>
</dbReference>
<keyword evidence="1" id="KW-0547">Nucleotide-binding</keyword>
<proteinExistence type="predicted"/>
<dbReference type="EMBL" id="SACO01000006">
    <property type="protein sequence ID" value="RVU05106.1"/>
    <property type="molecule type" value="Genomic_DNA"/>
</dbReference>
<dbReference type="GO" id="GO:0005886">
    <property type="term" value="C:plasma membrane"/>
    <property type="evidence" value="ECO:0007669"/>
    <property type="project" value="TreeGrafter"/>
</dbReference>
<evidence type="ECO:0000256" key="2">
    <source>
        <dbReference type="ARBA" id="ARBA00022840"/>
    </source>
</evidence>
<dbReference type="Gene3D" id="3.40.50.300">
    <property type="entry name" value="P-loop containing nucleotide triphosphate hydrolases"/>
    <property type="match status" value="1"/>
</dbReference>
<evidence type="ECO:0000313" key="4">
    <source>
        <dbReference type="Proteomes" id="UP000282837"/>
    </source>
</evidence>
<dbReference type="InterPro" id="IPR050445">
    <property type="entry name" value="Bact_polysacc_biosynth/exp"/>
</dbReference>
<dbReference type="PANTHER" id="PTHR32309">
    <property type="entry name" value="TYROSINE-PROTEIN KINASE"/>
    <property type="match status" value="1"/>
</dbReference>
<comment type="caution">
    <text evidence="3">The sequence shown here is derived from an EMBL/GenBank/DDBJ whole genome shotgun (WGS) entry which is preliminary data.</text>
</comment>
<reference evidence="3 4" key="1">
    <citation type="submission" date="2019-01" db="EMBL/GenBank/DDBJ databases">
        <authorList>
            <person name="Chen W.-M."/>
        </authorList>
    </citation>
    <scope>NUCLEOTIDE SEQUENCE [LARGE SCALE GENOMIC DNA]</scope>
    <source>
        <strain evidence="3 4">FSY-9</strain>
    </source>
</reference>
<dbReference type="Proteomes" id="UP000282837">
    <property type="component" value="Unassembled WGS sequence"/>
</dbReference>
<accession>A0A3S3TNN4</accession>
<protein>
    <submittedName>
        <fullName evidence="3">Diutan polysaccharide export protein</fullName>
    </submittedName>
</protein>
<keyword evidence="4" id="KW-1185">Reference proteome</keyword>
<dbReference type="GO" id="GO:0004713">
    <property type="term" value="F:protein tyrosine kinase activity"/>
    <property type="evidence" value="ECO:0007669"/>
    <property type="project" value="TreeGrafter"/>
</dbReference>
<evidence type="ECO:0000256" key="1">
    <source>
        <dbReference type="ARBA" id="ARBA00022741"/>
    </source>
</evidence>
<dbReference type="CDD" id="cd05387">
    <property type="entry name" value="BY-kinase"/>
    <property type="match status" value="1"/>
</dbReference>
<dbReference type="AlphaFoldDB" id="A0A3S3TNN4"/>
<sequence>MTTLEMERETVSDGFRFTDDALVLHQSGGPQAESIATLRTHLLAQHIGDGRRSLAICAAEDGAGSTFLATNLAAAFALAGINTLLIDGNLRRPALQNWVVASKPCLGLGEYLANSELQLYDCIQHAVLPNLSVFYAGQPADNAPELMATRRFTDAMDDCMRSYDLTIVDTPPLSQAADIRRIATTLRYALVVARKDASTISDMRRLCEELRADRAKVIGSFLNDY</sequence>
<dbReference type="OrthoDB" id="230260at2"/>
<dbReference type="PANTHER" id="PTHR32309:SF13">
    <property type="entry name" value="FERRIC ENTEROBACTIN TRANSPORT PROTEIN FEPE"/>
    <property type="match status" value="1"/>
</dbReference>
<gene>
    <name evidence="3" type="ORF">EOE18_10290</name>
</gene>
<dbReference type="InterPro" id="IPR005702">
    <property type="entry name" value="Wzc-like_C"/>
</dbReference>
<name>A0A3S3TNN4_9SPHN</name>
<evidence type="ECO:0000313" key="3">
    <source>
        <dbReference type="EMBL" id="RVU05106.1"/>
    </source>
</evidence>